<dbReference type="GO" id="GO:0016874">
    <property type="term" value="F:ligase activity"/>
    <property type="evidence" value="ECO:0007669"/>
    <property type="project" value="UniProtKB-KW"/>
</dbReference>
<keyword evidence="3" id="KW-1185">Reference proteome</keyword>
<organism evidence="2 3">
    <name type="scientific">Corchorus olitorius</name>
    <dbReference type="NCBI Taxonomy" id="93759"/>
    <lineage>
        <taxon>Eukaryota</taxon>
        <taxon>Viridiplantae</taxon>
        <taxon>Streptophyta</taxon>
        <taxon>Embryophyta</taxon>
        <taxon>Tracheophyta</taxon>
        <taxon>Spermatophyta</taxon>
        <taxon>Magnoliopsida</taxon>
        <taxon>eudicotyledons</taxon>
        <taxon>Gunneridae</taxon>
        <taxon>Pentapetalae</taxon>
        <taxon>rosids</taxon>
        <taxon>malvids</taxon>
        <taxon>Malvales</taxon>
        <taxon>Malvaceae</taxon>
        <taxon>Grewioideae</taxon>
        <taxon>Apeibeae</taxon>
        <taxon>Corchorus</taxon>
    </lineage>
</organism>
<reference evidence="3" key="1">
    <citation type="submission" date="2013-09" db="EMBL/GenBank/DDBJ databases">
        <title>Corchorus olitorius genome sequencing.</title>
        <authorList>
            <person name="Alam M."/>
            <person name="Haque M.S."/>
            <person name="Islam M.S."/>
            <person name="Emdad E.M."/>
            <person name="Islam M.M."/>
            <person name="Ahmed B."/>
            <person name="Halim A."/>
            <person name="Hossen Q.M.M."/>
            <person name="Hossain M.Z."/>
            <person name="Ahmed R."/>
            <person name="Khan M.M."/>
            <person name="Islam R."/>
            <person name="Rashid M.M."/>
            <person name="Khan S.A."/>
            <person name="Rahman M.S."/>
            <person name="Alam M."/>
            <person name="Yahiya A.S."/>
            <person name="Khan M.S."/>
            <person name="Azam M.S."/>
            <person name="Haque T."/>
            <person name="Lashkar M.Z.H."/>
            <person name="Akhand A.I."/>
            <person name="Morshed G."/>
            <person name="Roy S."/>
            <person name="Uddin K.S."/>
            <person name="Rabeya T."/>
            <person name="Hossain A.S."/>
            <person name="Chowdhury A."/>
            <person name="Snigdha A.R."/>
            <person name="Mortoza M.S."/>
            <person name="Matin S.A."/>
            <person name="Hoque S.M.E."/>
            <person name="Islam M.K."/>
            <person name="Roy D.K."/>
            <person name="Haider R."/>
            <person name="Moosa M.M."/>
            <person name="Elias S.M."/>
            <person name="Hasan A.M."/>
            <person name="Jahan S."/>
            <person name="Shafiuddin M."/>
            <person name="Mahmood N."/>
            <person name="Shommy N.S."/>
        </authorList>
    </citation>
    <scope>NUCLEOTIDE SEQUENCE [LARGE SCALE GENOMIC DNA]</scope>
    <source>
        <strain evidence="3">cv. O-4</strain>
    </source>
</reference>
<feature type="region of interest" description="Disordered" evidence="1">
    <location>
        <begin position="44"/>
        <end position="63"/>
    </location>
</feature>
<dbReference type="AlphaFoldDB" id="A0A1R3GXU0"/>
<evidence type="ECO:0000256" key="1">
    <source>
        <dbReference type="SAM" id="MobiDB-lite"/>
    </source>
</evidence>
<protein>
    <submittedName>
        <fullName evidence="2">Fatty-acid--CoA ligase/enoyl-CoA hydratase protein</fullName>
    </submittedName>
</protein>
<name>A0A1R3GXU0_9ROSI</name>
<proteinExistence type="predicted"/>
<dbReference type="EMBL" id="AWUE01021270">
    <property type="protein sequence ID" value="OMO62836.1"/>
    <property type="molecule type" value="Genomic_DNA"/>
</dbReference>
<evidence type="ECO:0000313" key="3">
    <source>
        <dbReference type="Proteomes" id="UP000187203"/>
    </source>
</evidence>
<dbReference type="Proteomes" id="UP000187203">
    <property type="component" value="Unassembled WGS sequence"/>
</dbReference>
<keyword evidence="2" id="KW-0436">Ligase</keyword>
<accession>A0A1R3GXU0</accession>
<comment type="caution">
    <text evidence="2">The sequence shown here is derived from an EMBL/GenBank/DDBJ whole genome shotgun (WGS) entry which is preliminary data.</text>
</comment>
<sequence>MSCGGRRPLADLDGQPFESEEMMAEGSIGDEVLVRHRNRGCWPPFSSARAATGGGDGWPAEMA</sequence>
<gene>
    <name evidence="2" type="ORF">COLO4_32871</name>
</gene>
<evidence type="ECO:0000313" key="2">
    <source>
        <dbReference type="EMBL" id="OMO62836.1"/>
    </source>
</evidence>